<evidence type="ECO:0000256" key="7">
    <source>
        <dbReference type="ARBA" id="ARBA00023237"/>
    </source>
</evidence>
<protein>
    <submittedName>
        <fullName evidence="9">Outer membrane protein transport protein (OMPP1/FadL/TodX)</fullName>
    </submittedName>
</protein>
<dbReference type="InterPro" id="IPR005017">
    <property type="entry name" value="OMPP1/FadL/TodX"/>
</dbReference>
<reference evidence="9 10" key="1">
    <citation type="submission" date="2018-09" db="EMBL/GenBank/DDBJ databases">
        <title>Genomic Encyclopedia of Archaeal and Bacterial Type Strains, Phase II (KMG-II): from individual species to whole genera.</title>
        <authorList>
            <person name="Goeker M."/>
        </authorList>
    </citation>
    <scope>NUCLEOTIDE SEQUENCE [LARGE SCALE GENOMIC DNA]</scope>
    <source>
        <strain evidence="9 10">DSM 26283</strain>
    </source>
</reference>
<feature type="signal peptide" evidence="8">
    <location>
        <begin position="1"/>
        <end position="19"/>
    </location>
</feature>
<keyword evidence="5 8" id="KW-0732">Signal</keyword>
<keyword evidence="3" id="KW-1134">Transmembrane beta strand</keyword>
<keyword evidence="10" id="KW-1185">Reference proteome</keyword>
<dbReference type="Proteomes" id="UP000284892">
    <property type="component" value="Unassembled WGS sequence"/>
</dbReference>
<dbReference type="PANTHER" id="PTHR35093:SF8">
    <property type="entry name" value="OUTER MEMBRANE PROTEIN NMB0088-RELATED"/>
    <property type="match status" value="1"/>
</dbReference>
<feature type="chain" id="PRO_5018986467" evidence="8">
    <location>
        <begin position="20"/>
        <end position="509"/>
    </location>
</feature>
<dbReference type="AlphaFoldDB" id="A0A420DEP4"/>
<comment type="caution">
    <text evidence="9">The sequence shown here is derived from an EMBL/GenBank/DDBJ whole genome shotgun (WGS) entry which is preliminary data.</text>
</comment>
<gene>
    <name evidence="9" type="ORF">BXY80_2615</name>
</gene>
<comment type="subcellular location">
    <subcellularLocation>
        <location evidence="1">Cell outer membrane</location>
        <topology evidence="1">Multi-pass membrane protein</topology>
    </subcellularLocation>
</comment>
<organism evidence="9 10">
    <name type="scientific">Ichthyenterobacterium magnum</name>
    <dbReference type="NCBI Taxonomy" id="1230530"/>
    <lineage>
        <taxon>Bacteria</taxon>
        <taxon>Pseudomonadati</taxon>
        <taxon>Bacteroidota</taxon>
        <taxon>Flavobacteriia</taxon>
        <taxon>Flavobacteriales</taxon>
        <taxon>Flavobacteriaceae</taxon>
        <taxon>Ichthyenterobacterium</taxon>
    </lineage>
</organism>
<evidence type="ECO:0000256" key="2">
    <source>
        <dbReference type="ARBA" id="ARBA00008163"/>
    </source>
</evidence>
<evidence type="ECO:0000256" key="8">
    <source>
        <dbReference type="SAM" id="SignalP"/>
    </source>
</evidence>
<evidence type="ECO:0000256" key="3">
    <source>
        <dbReference type="ARBA" id="ARBA00022452"/>
    </source>
</evidence>
<dbReference type="PANTHER" id="PTHR35093">
    <property type="entry name" value="OUTER MEMBRANE PROTEIN NMB0088-RELATED"/>
    <property type="match status" value="1"/>
</dbReference>
<dbReference type="EMBL" id="RAQJ01000007">
    <property type="protein sequence ID" value="RKE90774.1"/>
    <property type="molecule type" value="Genomic_DNA"/>
</dbReference>
<dbReference type="Pfam" id="PF03349">
    <property type="entry name" value="Toluene_X"/>
    <property type="match status" value="1"/>
</dbReference>
<dbReference type="RefSeq" id="WP_120202600.1">
    <property type="nucleotide sequence ID" value="NZ_RAQJ01000007.1"/>
</dbReference>
<dbReference type="GO" id="GO:0015483">
    <property type="term" value="F:long-chain fatty acid transporting porin activity"/>
    <property type="evidence" value="ECO:0007669"/>
    <property type="project" value="TreeGrafter"/>
</dbReference>
<comment type="similarity">
    <text evidence="2">Belongs to the OmpP1/FadL family.</text>
</comment>
<dbReference type="OrthoDB" id="9765571at2"/>
<evidence type="ECO:0000313" key="9">
    <source>
        <dbReference type="EMBL" id="RKE90774.1"/>
    </source>
</evidence>
<evidence type="ECO:0000256" key="6">
    <source>
        <dbReference type="ARBA" id="ARBA00023136"/>
    </source>
</evidence>
<dbReference type="SUPFAM" id="SSF56935">
    <property type="entry name" value="Porins"/>
    <property type="match status" value="1"/>
</dbReference>
<keyword evidence="4" id="KW-0812">Transmembrane</keyword>
<proteinExistence type="inferred from homology"/>
<keyword evidence="7" id="KW-0998">Cell outer membrane</keyword>
<evidence type="ECO:0000256" key="4">
    <source>
        <dbReference type="ARBA" id="ARBA00022692"/>
    </source>
</evidence>
<sequence length="509" mass="56397">MKKLSLLFIGVLSMSNLIAQDITDAVRFSSDEIQGTARFRSMSGAFGALGGDMSAVSINPAGSAIFTRSHASISLSNLNVNNDVSYLNRFSSSSDSNIDLNQGGAAFVFSNSNQNSSWKKFVLSIAYDKTSNYDNDWVASGTNTNSIDSYFLSFTDNQEIPFGVLKLQPGEFVEEAYVNIGSNPNYGYGFQQAFLGYWSGIIDPVNLDDDTNDDNIDYNTNVSPGNFNQNYLYLSKGYNGKFSFNIAAQYEDNLYLGLNLNSHFINFEKYTGLRETNNNPVSVVNNILFENSLATTGNGFSFQLGAILKVTKELRAGLTYDSPTWYTIKDELIQNISSNNADPDIIYVSDVLTIFPDYKLQTPGKLTGSLAYVFGEQGLISFDYSRKDFGNTKFKPTSDPQFAAQNTIINNSLKTANTYKFGGEYRYKKFSFRGGYRFEESPYNDESFYGDLTGYSLGLGYSFGNTKLDLAFDQSDRTINNQLYSTGLTEAARIDGKNSNVTLSLAFNL</sequence>
<evidence type="ECO:0000313" key="10">
    <source>
        <dbReference type="Proteomes" id="UP000284892"/>
    </source>
</evidence>
<accession>A0A420DEP4</accession>
<keyword evidence="6" id="KW-0472">Membrane</keyword>
<name>A0A420DEP4_9FLAO</name>
<evidence type="ECO:0000256" key="5">
    <source>
        <dbReference type="ARBA" id="ARBA00022729"/>
    </source>
</evidence>
<dbReference type="Gene3D" id="2.40.160.60">
    <property type="entry name" value="Outer membrane protein transport protein (OMPP1/FadL/TodX)"/>
    <property type="match status" value="2"/>
</dbReference>
<evidence type="ECO:0000256" key="1">
    <source>
        <dbReference type="ARBA" id="ARBA00004571"/>
    </source>
</evidence>
<dbReference type="GO" id="GO:0009279">
    <property type="term" value="C:cell outer membrane"/>
    <property type="evidence" value="ECO:0007669"/>
    <property type="project" value="UniProtKB-SubCell"/>
</dbReference>